<dbReference type="Proteomes" id="UP000291572">
    <property type="component" value="Unassembled WGS sequence"/>
</dbReference>
<dbReference type="EMBL" id="SEOO01000022">
    <property type="protein sequence ID" value="RYM09631.1"/>
    <property type="molecule type" value="Genomic_DNA"/>
</dbReference>
<sequence length="93" mass="10874">MAEPLEFDPFDTVSKLNHIRKWLEQMAADCFSTKPDLLFDVFCVVWEDHPDMLPQFLDDIEFLRSIPETEAEADERFAAIVKEFGPRSNLDRP</sequence>
<dbReference type="AlphaFoldDB" id="A0A8G1ZGH8"/>
<proteinExistence type="predicted"/>
<gene>
    <name evidence="1" type="ORF">EWH12_13655</name>
</gene>
<dbReference type="RefSeq" id="WP_207212404.1">
    <property type="nucleotide sequence ID" value="NZ_SEOO01000022.1"/>
</dbReference>
<accession>A0A8G1ZGH8</accession>
<reference evidence="1 2" key="1">
    <citation type="submission" date="2019-02" db="EMBL/GenBank/DDBJ databases">
        <authorList>
            <person name="Feng G."/>
        </authorList>
    </citation>
    <scope>NUCLEOTIDE SEQUENCE [LARGE SCALE GENOMIC DNA]</scope>
    <source>
        <strain evidence="1 2">CCTCC AB 2011146</strain>
    </source>
</reference>
<protein>
    <submittedName>
        <fullName evidence="1">Uncharacterized protein</fullName>
    </submittedName>
</protein>
<evidence type="ECO:0000313" key="2">
    <source>
        <dbReference type="Proteomes" id="UP000291572"/>
    </source>
</evidence>
<comment type="caution">
    <text evidence="1">The sequence shown here is derived from an EMBL/GenBank/DDBJ whole genome shotgun (WGS) entry which is preliminary data.</text>
</comment>
<organism evidence="1 2">
    <name type="scientific">Sphingobium cupriresistens</name>
    <dbReference type="NCBI Taxonomy" id="1132417"/>
    <lineage>
        <taxon>Bacteria</taxon>
        <taxon>Pseudomonadati</taxon>
        <taxon>Pseudomonadota</taxon>
        <taxon>Alphaproteobacteria</taxon>
        <taxon>Sphingomonadales</taxon>
        <taxon>Sphingomonadaceae</taxon>
        <taxon>Sphingobium</taxon>
    </lineage>
</organism>
<name>A0A8G1ZGH8_9SPHN</name>
<evidence type="ECO:0000313" key="1">
    <source>
        <dbReference type="EMBL" id="RYM09631.1"/>
    </source>
</evidence>